<evidence type="ECO:0000256" key="4">
    <source>
        <dbReference type="SAM" id="Phobius"/>
    </source>
</evidence>
<dbReference type="SMART" id="SM00534">
    <property type="entry name" value="MUTSac"/>
    <property type="match status" value="1"/>
</dbReference>
<keyword evidence="3" id="KW-0238">DNA-binding</keyword>
<dbReference type="PANTHER" id="PTHR11361">
    <property type="entry name" value="DNA MISMATCH REPAIR PROTEIN MUTS FAMILY MEMBER"/>
    <property type="match status" value="1"/>
</dbReference>
<feature type="transmembrane region" description="Helical" evidence="4">
    <location>
        <begin position="216"/>
        <end position="236"/>
    </location>
</feature>
<accession>A0A916W3U8</accession>
<keyword evidence="4" id="KW-0472">Membrane</keyword>
<protein>
    <submittedName>
        <fullName evidence="6">DNA mismatch repair protein MutS</fullName>
    </submittedName>
</protein>
<feature type="domain" description="DNA mismatch repair proteins mutS family" evidence="5">
    <location>
        <begin position="425"/>
        <end position="607"/>
    </location>
</feature>
<keyword evidence="1" id="KW-0547">Nucleotide-binding</keyword>
<gene>
    <name evidence="6" type="ORF">GCM10011507_15960</name>
</gene>
<feature type="transmembrane region" description="Helical" evidence="4">
    <location>
        <begin position="59"/>
        <end position="79"/>
    </location>
</feature>
<dbReference type="Gene3D" id="1.10.1420.10">
    <property type="match status" value="1"/>
</dbReference>
<dbReference type="GO" id="GO:0006298">
    <property type="term" value="P:mismatch repair"/>
    <property type="evidence" value="ECO:0007669"/>
    <property type="project" value="InterPro"/>
</dbReference>
<keyword evidence="7" id="KW-1185">Reference proteome</keyword>
<evidence type="ECO:0000313" key="7">
    <source>
        <dbReference type="Proteomes" id="UP000648801"/>
    </source>
</evidence>
<evidence type="ECO:0000259" key="5">
    <source>
        <dbReference type="SMART" id="SM00534"/>
    </source>
</evidence>
<organism evidence="6 7">
    <name type="scientific">Edaphobacter acidisoli</name>
    <dbReference type="NCBI Taxonomy" id="2040573"/>
    <lineage>
        <taxon>Bacteria</taxon>
        <taxon>Pseudomonadati</taxon>
        <taxon>Acidobacteriota</taxon>
        <taxon>Terriglobia</taxon>
        <taxon>Terriglobales</taxon>
        <taxon>Acidobacteriaceae</taxon>
        <taxon>Edaphobacter</taxon>
    </lineage>
</organism>
<proteinExistence type="predicted"/>
<reference evidence="6" key="1">
    <citation type="journal article" date="2014" name="Int. J. Syst. Evol. Microbiol.">
        <title>Complete genome sequence of Corynebacterium casei LMG S-19264T (=DSM 44701T), isolated from a smear-ripened cheese.</title>
        <authorList>
            <consortium name="US DOE Joint Genome Institute (JGI-PGF)"/>
            <person name="Walter F."/>
            <person name="Albersmeier A."/>
            <person name="Kalinowski J."/>
            <person name="Ruckert C."/>
        </authorList>
    </citation>
    <scope>NUCLEOTIDE SEQUENCE</scope>
    <source>
        <strain evidence="6">CGMCC 1.15447</strain>
    </source>
</reference>
<dbReference type="InterPro" id="IPR045076">
    <property type="entry name" value="MutS"/>
</dbReference>
<evidence type="ECO:0000313" key="6">
    <source>
        <dbReference type="EMBL" id="GGA65191.1"/>
    </source>
</evidence>
<dbReference type="GO" id="GO:0005829">
    <property type="term" value="C:cytosol"/>
    <property type="evidence" value="ECO:0007669"/>
    <property type="project" value="TreeGrafter"/>
</dbReference>
<keyword evidence="4" id="KW-1133">Transmembrane helix</keyword>
<keyword evidence="4" id="KW-0812">Transmembrane</keyword>
<dbReference type="Proteomes" id="UP000648801">
    <property type="component" value="Unassembled WGS sequence"/>
</dbReference>
<dbReference type="PANTHER" id="PTHR11361:SF99">
    <property type="entry name" value="DNA MISMATCH REPAIR PROTEIN"/>
    <property type="match status" value="1"/>
</dbReference>
<comment type="caution">
    <text evidence="6">The sequence shown here is derived from an EMBL/GenBank/DDBJ whole genome shotgun (WGS) entry which is preliminary data.</text>
</comment>
<name>A0A916W3U8_9BACT</name>
<keyword evidence="2" id="KW-0067">ATP-binding</keyword>
<dbReference type="EMBL" id="BMJB01000001">
    <property type="protein sequence ID" value="GGA65191.1"/>
    <property type="molecule type" value="Genomic_DNA"/>
</dbReference>
<dbReference type="InterPro" id="IPR036187">
    <property type="entry name" value="DNA_mismatch_repair_MutS_sf"/>
</dbReference>
<sequence length="608" mass="67634">MPANPQPPAEEYSQRERRREATAAHFEQIHIRIGYLRLLLVATILVMAWWSIYRTLSPWWLLIPIAIFTAVAAFHRRVLHQRTLARRAADFYRRGIARIEDRWADHQTGAGNQSPRPNLTSHLYAADLDLFGPASLFQLLSQARTHMGEDTLASWLLAPSPIADIRRRQAAIAELRPRLDLREDLAILGDEKLKTGVHPEALLAWAEAPAILTHTWVRWLALVLAVAAIAAAIIWGEAGIKAPFFAVLIVEGTITLLLRKKTTTVLYTTEQAFDDLKLLSAVLSRFERETFTTPLLENLRQQLISQNQSASKAIARLANIVEYIHSLENIFVHLLDIPLLYTVQTAYAAESWRHAHGSAVRHWLNSIGTAEALLSLSAYSYEHPADPFPELIEHAPPSFHAEALGHPLLPAAKCVRNNINLGEETKALLVSGSNMSGKSTLLRAIGINTVLAMAGAPVRAASMKLTALQLGASILINDSLQQGSSRFYAEITRLRHISDLAGKDPALLFLLDELLQGTNSKDRLTGAQGIVRALLDRNAIGLISTHDLALTNIDDRESSENPEDRRIHNVHFQDEIENGKMKFDYKLREGIVTHSNGVELMRLIGLSV</sequence>
<dbReference type="InterPro" id="IPR000432">
    <property type="entry name" value="DNA_mismatch_repair_MutS_C"/>
</dbReference>
<dbReference type="RefSeq" id="WP_229668793.1">
    <property type="nucleotide sequence ID" value="NZ_BMJB01000001.1"/>
</dbReference>
<evidence type="ECO:0000256" key="2">
    <source>
        <dbReference type="ARBA" id="ARBA00022840"/>
    </source>
</evidence>
<reference evidence="6" key="2">
    <citation type="submission" date="2020-09" db="EMBL/GenBank/DDBJ databases">
        <authorList>
            <person name="Sun Q."/>
            <person name="Zhou Y."/>
        </authorList>
    </citation>
    <scope>NUCLEOTIDE SEQUENCE</scope>
    <source>
        <strain evidence="6">CGMCC 1.15447</strain>
    </source>
</reference>
<dbReference type="Gene3D" id="3.40.50.300">
    <property type="entry name" value="P-loop containing nucleotide triphosphate hydrolases"/>
    <property type="match status" value="1"/>
</dbReference>
<dbReference type="InterPro" id="IPR027417">
    <property type="entry name" value="P-loop_NTPase"/>
</dbReference>
<evidence type="ECO:0000256" key="1">
    <source>
        <dbReference type="ARBA" id="ARBA00022741"/>
    </source>
</evidence>
<dbReference type="SUPFAM" id="SSF48334">
    <property type="entry name" value="DNA repair protein MutS, domain III"/>
    <property type="match status" value="1"/>
</dbReference>
<feature type="transmembrane region" description="Helical" evidence="4">
    <location>
        <begin position="35"/>
        <end position="53"/>
    </location>
</feature>
<dbReference type="GO" id="GO:0140664">
    <property type="term" value="F:ATP-dependent DNA damage sensor activity"/>
    <property type="evidence" value="ECO:0007669"/>
    <property type="project" value="InterPro"/>
</dbReference>
<dbReference type="SUPFAM" id="SSF52540">
    <property type="entry name" value="P-loop containing nucleoside triphosphate hydrolases"/>
    <property type="match status" value="1"/>
</dbReference>
<dbReference type="GO" id="GO:0030983">
    <property type="term" value="F:mismatched DNA binding"/>
    <property type="evidence" value="ECO:0007669"/>
    <property type="project" value="InterPro"/>
</dbReference>
<evidence type="ECO:0000256" key="3">
    <source>
        <dbReference type="ARBA" id="ARBA00023125"/>
    </source>
</evidence>
<dbReference type="AlphaFoldDB" id="A0A916W3U8"/>
<dbReference type="Pfam" id="PF00488">
    <property type="entry name" value="MutS_V"/>
    <property type="match status" value="1"/>
</dbReference>
<dbReference type="GO" id="GO:0005524">
    <property type="term" value="F:ATP binding"/>
    <property type="evidence" value="ECO:0007669"/>
    <property type="project" value="UniProtKB-KW"/>
</dbReference>